<evidence type="ECO:0000256" key="4">
    <source>
        <dbReference type="ARBA" id="ARBA00035206"/>
    </source>
</evidence>
<dbReference type="STRING" id="1802479.A2Y68_02370"/>
<dbReference type="InterPro" id="IPR014722">
    <property type="entry name" value="Rib_uL2_dom2"/>
</dbReference>
<accession>A0A1F7X5K7</accession>
<comment type="caution">
    <text evidence="7">The sequence shown here is derived from an EMBL/GenBank/DDBJ whole genome shotgun (WGS) entry which is preliminary data.</text>
</comment>
<dbReference type="Pfam" id="PF00467">
    <property type="entry name" value="KOW"/>
    <property type="match status" value="1"/>
</dbReference>
<evidence type="ECO:0000256" key="1">
    <source>
        <dbReference type="ARBA" id="ARBA00010618"/>
    </source>
</evidence>
<reference evidence="7 8" key="1">
    <citation type="journal article" date="2016" name="Nat. Commun.">
        <title>Thousands of microbial genomes shed light on interconnected biogeochemical processes in an aquifer system.</title>
        <authorList>
            <person name="Anantharaman K."/>
            <person name="Brown C.T."/>
            <person name="Hug L.A."/>
            <person name="Sharon I."/>
            <person name="Castelle C.J."/>
            <person name="Probst A.J."/>
            <person name="Thomas B.C."/>
            <person name="Singh A."/>
            <person name="Wilkins M.J."/>
            <person name="Karaoz U."/>
            <person name="Brodie E.L."/>
            <person name="Williams K.H."/>
            <person name="Hubbard S.S."/>
            <person name="Banfield J.F."/>
        </authorList>
    </citation>
    <scope>NUCLEOTIDE SEQUENCE [LARGE SCALE GENOMIC DNA]</scope>
</reference>
<evidence type="ECO:0000259" key="6">
    <source>
        <dbReference type="SMART" id="SM00739"/>
    </source>
</evidence>
<sequence>MQKSKFKAGDMVRITLGKDKGREAKIETIDSKKHLAIVPGVNIYKRHVKGGREKGQKGGIYELPRPLAFSKIALVCPKCKKPTRVGFRVMEKEKVRICRKCGKEIDTK</sequence>
<protein>
    <recommendedName>
        <fullName evidence="4 5">Large ribosomal subunit protein uL24</fullName>
    </recommendedName>
</protein>
<dbReference type="SUPFAM" id="SSF50104">
    <property type="entry name" value="Translation proteins SH3-like domain"/>
    <property type="match status" value="1"/>
</dbReference>
<dbReference type="InterPro" id="IPR003256">
    <property type="entry name" value="Ribosomal_uL24"/>
</dbReference>
<dbReference type="CDD" id="cd06089">
    <property type="entry name" value="KOW_RPL26"/>
    <property type="match status" value="1"/>
</dbReference>
<comment type="similarity">
    <text evidence="1 5">Belongs to the universal ribosomal protein uL24 family.</text>
</comment>
<comment type="subunit">
    <text evidence="5">Part of the 50S ribosomal subunit.</text>
</comment>
<dbReference type="SMART" id="SM00739">
    <property type="entry name" value="KOW"/>
    <property type="match status" value="1"/>
</dbReference>
<name>A0A1F7X5K7_9BACT</name>
<keyword evidence="5" id="KW-0699">rRNA-binding</keyword>
<dbReference type="InterPro" id="IPR041988">
    <property type="entry name" value="Ribosomal_uL24_KOW"/>
</dbReference>
<evidence type="ECO:0000256" key="5">
    <source>
        <dbReference type="HAMAP-Rule" id="MF_01326"/>
    </source>
</evidence>
<dbReference type="InterPro" id="IPR057264">
    <property type="entry name" value="Ribosomal_uL24_C"/>
</dbReference>
<dbReference type="Pfam" id="PF17136">
    <property type="entry name" value="ribosomal_L24"/>
    <property type="match status" value="1"/>
</dbReference>
<feature type="domain" description="KOW" evidence="6">
    <location>
        <begin position="5"/>
        <end position="32"/>
    </location>
</feature>
<dbReference type="InterPro" id="IPR005824">
    <property type="entry name" value="KOW"/>
</dbReference>
<keyword evidence="5" id="KW-0694">RNA-binding</keyword>
<dbReference type="GO" id="GO:0005840">
    <property type="term" value="C:ribosome"/>
    <property type="evidence" value="ECO:0007669"/>
    <property type="project" value="UniProtKB-KW"/>
</dbReference>
<organism evidence="7 8">
    <name type="scientific">Candidatus Woesebacteria bacterium RBG_13_46_13</name>
    <dbReference type="NCBI Taxonomy" id="1802479"/>
    <lineage>
        <taxon>Bacteria</taxon>
        <taxon>Candidatus Woeseibacteriota</taxon>
    </lineage>
</organism>
<gene>
    <name evidence="5" type="primary">rplX</name>
    <name evidence="7" type="ORF">A2Y68_02370</name>
</gene>
<dbReference type="GO" id="GO:0006412">
    <property type="term" value="P:translation"/>
    <property type="evidence" value="ECO:0007669"/>
    <property type="project" value="UniProtKB-UniRule"/>
</dbReference>
<evidence type="ECO:0000256" key="2">
    <source>
        <dbReference type="ARBA" id="ARBA00022980"/>
    </source>
</evidence>
<dbReference type="PANTHER" id="PTHR12903">
    <property type="entry name" value="MITOCHONDRIAL RIBOSOMAL PROTEIN L24"/>
    <property type="match status" value="1"/>
</dbReference>
<dbReference type="GO" id="GO:0003735">
    <property type="term" value="F:structural constituent of ribosome"/>
    <property type="evidence" value="ECO:0007669"/>
    <property type="project" value="InterPro"/>
</dbReference>
<keyword evidence="3 5" id="KW-0687">Ribonucleoprotein</keyword>
<dbReference type="HAMAP" id="MF_01326_B">
    <property type="entry name" value="Ribosomal_uL24_B"/>
    <property type="match status" value="1"/>
</dbReference>
<comment type="function">
    <text evidence="5">One of the proteins that surrounds the polypeptide exit tunnel on the outside of the subunit.</text>
</comment>
<dbReference type="Gene3D" id="2.30.30.30">
    <property type="match status" value="1"/>
</dbReference>
<dbReference type="Proteomes" id="UP000176778">
    <property type="component" value="Unassembled WGS sequence"/>
</dbReference>
<dbReference type="InterPro" id="IPR008991">
    <property type="entry name" value="Translation_prot_SH3-like_sf"/>
</dbReference>
<keyword evidence="2 5" id="KW-0689">Ribosomal protein</keyword>
<evidence type="ECO:0000313" key="8">
    <source>
        <dbReference type="Proteomes" id="UP000176778"/>
    </source>
</evidence>
<dbReference type="EMBL" id="MGFR01000001">
    <property type="protein sequence ID" value="OGM10261.1"/>
    <property type="molecule type" value="Genomic_DNA"/>
</dbReference>
<comment type="function">
    <text evidence="5">One of two assembly initiator proteins, it binds directly to the 5'-end of the 23S rRNA, where it nucleates assembly of the 50S subunit.</text>
</comment>
<dbReference type="GO" id="GO:1990904">
    <property type="term" value="C:ribonucleoprotein complex"/>
    <property type="evidence" value="ECO:0007669"/>
    <property type="project" value="UniProtKB-KW"/>
</dbReference>
<evidence type="ECO:0000313" key="7">
    <source>
        <dbReference type="EMBL" id="OGM10261.1"/>
    </source>
</evidence>
<dbReference type="GO" id="GO:0019843">
    <property type="term" value="F:rRNA binding"/>
    <property type="evidence" value="ECO:0007669"/>
    <property type="project" value="UniProtKB-UniRule"/>
</dbReference>
<dbReference type="AlphaFoldDB" id="A0A1F7X5K7"/>
<evidence type="ECO:0000256" key="3">
    <source>
        <dbReference type="ARBA" id="ARBA00023274"/>
    </source>
</evidence>
<dbReference type="NCBIfam" id="TIGR01079">
    <property type="entry name" value="rplX_bact"/>
    <property type="match status" value="1"/>
</dbReference>
<proteinExistence type="inferred from homology"/>